<evidence type="ECO:0000313" key="2">
    <source>
        <dbReference type="EMBL" id="KAG8198430.1"/>
    </source>
</evidence>
<sequence>MKCSILLLVFLVGAATAQYFRYPIPIRYPRFPIYPELGDEYAASLADAPVGTYSKNKYTASNGRGLFYRGDEMFIRSTRDYLT</sequence>
<gene>
    <name evidence="2" type="ORF">JTE90_022168</name>
</gene>
<evidence type="ECO:0000313" key="3">
    <source>
        <dbReference type="Proteomes" id="UP000827092"/>
    </source>
</evidence>
<comment type="caution">
    <text evidence="2">The sequence shown here is derived from an EMBL/GenBank/DDBJ whole genome shotgun (WGS) entry which is preliminary data.</text>
</comment>
<name>A0AAV6VPL8_9ARAC</name>
<organism evidence="2 3">
    <name type="scientific">Oedothorax gibbosus</name>
    <dbReference type="NCBI Taxonomy" id="931172"/>
    <lineage>
        <taxon>Eukaryota</taxon>
        <taxon>Metazoa</taxon>
        <taxon>Ecdysozoa</taxon>
        <taxon>Arthropoda</taxon>
        <taxon>Chelicerata</taxon>
        <taxon>Arachnida</taxon>
        <taxon>Araneae</taxon>
        <taxon>Araneomorphae</taxon>
        <taxon>Entelegynae</taxon>
        <taxon>Araneoidea</taxon>
        <taxon>Linyphiidae</taxon>
        <taxon>Erigoninae</taxon>
        <taxon>Oedothorax</taxon>
    </lineage>
</organism>
<feature type="signal peptide" evidence="1">
    <location>
        <begin position="1"/>
        <end position="17"/>
    </location>
</feature>
<reference evidence="2 3" key="1">
    <citation type="journal article" date="2022" name="Nat. Ecol. Evol.">
        <title>A masculinizing supergene underlies an exaggerated male reproductive morph in a spider.</title>
        <authorList>
            <person name="Hendrickx F."/>
            <person name="De Corte Z."/>
            <person name="Sonet G."/>
            <person name="Van Belleghem S.M."/>
            <person name="Kostlbacher S."/>
            <person name="Vangestel C."/>
        </authorList>
    </citation>
    <scope>NUCLEOTIDE SEQUENCE [LARGE SCALE GENOMIC DNA]</scope>
    <source>
        <strain evidence="2">W744_W776</strain>
    </source>
</reference>
<protein>
    <submittedName>
        <fullName evidence="2">Uncharacterized protein</fullName>
    </submittedName>
</protein>
<dbReference type="Proteomes" id="UP000827092">
    <property type="component" value="Unassembled WGS sequence"/>
</dbReference>
<feature type="chain" id="PRO_5043865689" evidence="1">
    <location>
        <begin position="18"/>
        <end position="83"/>
    </location>
</feature>
<proteinExistence type="predicted"/>
<accession>A0AAV6VPL8</accession>
<keyword evidence="1" id="KW-0732">Signal</keyword>
<evidence type="ECO:0000256" key="1">
    <source>
        <dbReference type="SAM" id="SignalP"/>
    </source>
</evidence>
<keyword evidence="3" id="KW-1185">Reference proteome</keyword>
<dbReference type="AlphaFoldDB" id="A0AAV6VPL8"/>
<dbReference type="EMBL" id="JAFNEN010000040">
    <property type="protein sequence ID" value="KAG8198430.1"/>
    <property type="molecule type" value="Genomic_DNA"/>
</dbReference>